<feature type="binding site" evidence="10">
    <location>
        <position position="282"/>
    </location>
    <ligand>
        <name>[4Fe-4S] cluster</name>
        <dbReference type="ChEBI" id="CHEBI:49883"/>
    </ligand>
</feature>
<feature type="binding site" evidence="10">
    <location>
        <position position="251"/>
    </location>
    <ligand>
        <name>[2Fe-2S] cluster</name>
        <dbReference type="ChEBI" id="CHEBI:190135"/>
    </ligand>
</feature>
<dbReference type="AlphaFoldDB" id="A0A7I4AK95"/>
<dbReference type="EMBL" id="ABEU02000013">
    <property type="status" value="NOT_ANNOTATED_CDS"/>
    <property type="molecule type" value="Genomic_DNA"/>
</dbReference>
<evidence type="ECO:0000256" key="8">
    <source>
        <dbReference type="ARBA" id="ARBA00023014"/>
    </source>
</evidence>
<dbReference type="OrthoDB" id="311633at2759"/>
<comment type="cofactor">
    <cofactor evidence="1 10">
        <name>[4Fe-4S] cluster</name>
        <dbReference type="ChEBI" id="CHEBI:49883"/>
    </cofactor>
</comment>
<feature type="binding site" evidence="10">
    <location>
        <position position="256"/>
    </location>
    <ligand>
        <name>[2Fe-2S] cluster</name>
        <dbReference type="ChEBI" id="CHEBI:190135"/>
    </ligand>
</feature>
<dbReference type="GO" id="GO:0051537">
    <property type="term" value="F:2 iron, 2 sulfur cluster binding"/>
    <property type="evidence" value="ECO:0007669"/>
    <property type="project" value="UniProtKB-UniRule"/>
</dbReference>
<gene>
    <name evidence="13" type="primary">LOC112290616</name>
</gene>
<dbReference type="GeneID" id="112290616"/>
<keyword evidence="7 10" id="KW-0408">Iron</keyword>
<evidence type="ECO:0000313" key="14">
    <source>
        <dbReference type="Proteomes" id="UP000006727"/>
    </source>
</evidence>
<dbReference type="RefSeq" id="XP_024392847.1">
    <property type="nucleotide sequence ID" value="XM_024537079.2"/>
</dbReference>
<feature type="binding site" evidence="10">
    <location>
        <position position="285"/>
    </location>
    <ligand>
        <name>[4Fe-4S] cluster</name>
        <dbReference type="ChEBI" id="CHEBI:49883"/>
    </ligand>
</feature>
<evidence type="ECO:0000256" key="4">
    <source>
        <dbReference type="ARBA" id="ARBA00022490"/>
    </source>
</evidence>
<dbReference type="Gramene" id="Pp3c13_7070V3.4">
    <property type="protein sequence ID" value="Pp3c13_7070V3.4"/>
    <property type="gene ID" value="Pp3c13_7070"/>
</dbReference>
<dbReference type="RefSeq" id="XP_024392845.1">
    <property type="nucleotide sequence ID" value="XM_024537077.2"/>
</dbReference>
<dbReference type="Pfam" id="PF20922">
    <property type="entry name" value="Anamorsin_N"/>
    <property type="match status" value="1"/>
</dbReference>
<dbReference type="EnsemblPlants" id="Pp3c13_7070V3.2">
    <property type="protein sequence ID" value="Pp3c13_7070V3.2"/>
    <property type="gene ID" value="Pp3c13_7070"/>
</dbReference>
<comment type="caution">
    <text evidence="10">Lacks conserved residue(s) required for the propagation of feature annotation.</text>
</comment>
<dbReference type="GO" id="GO:0005758">
    <property type="term" value="C:mitochondrial intermembrane space"/>
    <property type="evidence" value="ECO:0007669"/>
    <property type="project" value="UniProtKB-SubCell"/>
</dbReference>
<comment type="subunit">
    <text evidence="10">Monomer.</text>
</comment>
<dbReference type="PANTHER" id="PTHR13273">
    <property type="entry name" value="ANAMORSIN"/>
    <property type="match status" value="1"/>
</dbReference>
<comment type="similarity">
    <text evidence="2 10">Belongs to the anamorsin family.</text>
</comment>
<dbReference type="GO" id="GO:0009055">
    <property type="term" value="F:electron transfer activity"/>
    <property type="evidence" value="ECO:0007669"/>
    <property type="project" value="UniProtKB-UniRule"/>
</dbReference>
<reference evidence="13 14" key="1">
    <citation type="journal article" date="2008" name="Science">
        <title>The Physcomitrella genome reveals evolutionary insights into the conquest of land by plants.</title>
        <authorList>
            <person name="Rensing S."/>
            <person name="Lang D."/>
            <person name="Zimmer A."/>
            <person name="Terry A."/>
            <person name="Salamov A."/>
            <person name="Shapiro H."/>
            <person name="Nishiyama T."/>
            <person name="Perroud P.-F."/>
            <person name="Lindquist E."/>
            <person name="Kamisugi Y."/>
            <person name="Tanahashi T."/>
            <person name="Sakakibara K."/>
            <person name="Fujita T."/>
            <person name="Oishi K."/>
            <person name="Shin-I T."/>
            <person name="Kuroki Y."/>
            <person name="Toyoda A."/>
            <person name="Suzuki Y."/>
            <person name="Hashimoto A."/>
            <person name="Yamaguchi K."/>
            <person name="Sugano A."/>
            <person name="Kohara Y."/>
            <person name="Fujiyama A."/>
            <person name="Anterola A."/>
            <person name="Aoki S."/>
            <person name="Ashton N."/>
            <person name="Barbazuk W.B."/>
            <person name="Barker E."/>
            <person name="Bennetzen J."/>
            <person name="Bezanilla M."/>
            <person name="Blankenship R."/>
            <person name="Cho S.H."/>
            <person name="Dutcher S."/>
            <person name="Estelle M."/>
            <person name="Fawcett J.A."/>
            <person name="Gundlach H."/>
            <person name="Hanada K."/>
            <person name="Heyl A."/>
            <person name="Hicks K.A."/>
            <person name="Hugh J."/>
            <person name="Lohr M."/>
            <person name="Mayer K."/>
            <person name="Melkozernov A."/>
            <person name="Murata T."/>
            <person name="Nelson D."/>
            <person name="Pils B."/>
            <person name="Prigge M."/>
            <person name="Reiss B."/>
            <person name="Renner T."/>
            <person name="Rombauts S."/>
            <person name="Rushton P."/>
            <person name="Sanderfoot A."/>
            <person name="Schween G."/>
            <person name="Shiu S.-H."/>
            <person name="Stueber K."/>
            <person name="Theodoulou F.L."/>
            <person name="Tu H."/>
            <person name="Van de Peer Y."/>
            <person name="Verrier P.J."/>
            <person name="Waters E."/>
            <person name="Wood A."/>
            <person name="Yang L."/>
            <person name="Cove D."/>
            <person name="Cuming A."/>
            <person name="Hasebe M."/>
            <person name="Lucas S."/>
            <person name="Mishler D.B."/>
            <person name="Reski R."/>
            <person name="Grigoriev I."/>
            <person name="Quatrano R.S."/>
            <person name="Boore J.L."/>
        </authorList>
    </citation>
    <scope>NUCLEOTIDE SEQUENCE [LARGE SCALE GENOMIC DNA]</scope>
    <source>
        <strain evidence="13 14">cv. Gransden 2004</strain>
    </source>
</reference>
<dbReference type="OMA" id="GFINCRE"/>
<reference evidence="13 14" key="2">
    <citation type="journal article" date="2018" name="Plant J.">
        <title>The Physcomitrella patens chromosome-scale assembly reveals moss genome structure and evolution.</title>
        <authorList>
            <person name="Lang D."/>
            <person name="Ullrich K.K."/>
            <person name="Murat F."/>
            <person name="Fuchs J."/>
            <person name="Jenkins J."/>
            <person name="Haas F.B."/>
            <person name="Piednoel M."/>
            <person name="Gundlach H."/>
            <person name="Van Bel M."/>
            <person name="Meyberg R."/>
            <person name="Vives C."/>
            <person name="Morata J."/>
            <person name="Symeonidi A."/>
            <person name="Hiss M."/>
            <person name="Muchero W."/>
            <person name="Kamisugi Y."/>
            <person name="Saleh O."/>
            <person name="Blanc G."/>
            <person name="Decker E.L."/>
            <person name="van Gessel N."/>
            <person name="Grimwood J."/>
            <person name="Hayes R.D."/>
            <person name="Graham S.W."/>
            <person name="Gunter L.E."/>
            <person name="McDaniel S.F."/>
            <person name="Hoernstein S.N.W."/>
            <person name="Larsson A."/>
            <person name="Li F.W."/>
            <person name="Perroud P.F."/>
            <person name="Phillips J."/>
            <person name="Ranjan P."/>
            <person name="Rokshar D.S."/>
            <person name="Rothfels C.J."/>
            <person name="Schneider L."/>
            <person name="Shu S."/>
            <person name="Stevenson D.W."/>
            <person name="Thummler F."/>
            <person name="Tillich M."/>
            <person name="Villarreal Aguilar J.C."/>
            <person name="Widiez T."/>
            <person name="Wong G.K."/>
            <person name="Wymore A."/>
            <person name="Zhang Y."/>
            <person name="Zimmer A.D."/>
            <person name="Quatrano R.S."/>
            <person name="Mayer K.F.X."/>
            <person name="Goodstein D."/>
            <person name="Casacuberta J.M."/>
            <person name="Vandepoele K."/>
            <person name="Reski R."/>
            <person name="Cuming A.C."/>
            <person name="Tuskan G.A."/>
            <person name="Maumus F."/>
            <person name="Salse J."/>
            <person name="Schmutz J."/>
            <person name="Rensing S.A."/>
        </authorList>
    </citation>
    <scope>NUCLEOTIDE SEQUENCE [LARGE SCALE GENOMIC DNA]</scope>
    <source>
        <strain evidence="13 14">cv. Gransden 2004</strain>
    </source>
</reference>
<feature type="region of interest" description="Fe-S binding site B" evidence="10">
    <location>
        <begin position="282"/>
        <end position="296"/>
    </location>
</feature>
<evidence type="ECO:0000256" key="7">
    <source>
        <dbReference type="ARBA" id="ARBA00023004"/>
    </source>
</evidence>
<dbReference type="EnsemblPlants" id="Pp3c13_7070V3.5">
    <property type="protein sequence ID" value="Pp3c13_7070V3.5"/>
    <property type="gene ID" value="Pp3c13_7070"/>
</dbReference>
<dbReference type="GO" id="GO:0016226">
    <property type="term" value="P:iron-sulfur cluster assembly"/>
    <property type="evidence" value="ECO:0000318"/>
    <property type="project" value="GO_Central"/>
</dbReference>
<comment type="subcellular location">
    <subcellularLocation>
        <location evidence="10">Cytoplasm</location>
    </subcellularLocation>
    <subcellularLocation>
        <location evidence="10">Mitochondrion intermembrane space</location>
    </subcellularLocation>
</comment>
<dbReference type="Gramene" id="Pp3c13_7070V3.5">
    <property type="protein sequence ID" value="Pp3c13_7070V3.5"/>
    <property type="gene ID" value="Pp3c13_7070"/>
</dbReference>
<dbReference type="EnsemblPlants" id="Pp3c13_7070V3.4">
    <property type="protein sequence ID" value="Pp3c13_7070V3.4"/>
    <property type="gene ID" value="Pp3c13_7070"/>
</dbReference>
<keyword evidence="8 10" id="KW-0411">Iron-sulfur</keyword>
<evidence type="ECO:0000256" key="9">
    <source>
        <dbReference type="ARBA" id="ARBA00023128"/>
    </source>
</evidence>
<feature type="domain" description="Anamorsin C-terminal" evidence="11">
    <location>
        <begin position="273"/>
        <end position="312"/>
    </location>
</feature>
<dbReference type="Pfam" id="PF05093">
    <property type="entry name" value="CIAPIN1"/>
    <property type="match status" value="1"/>
</dbReference>
<dbReference type="InterPro" id="IPR049011">
    <property type="entry name" value="Anamorsin_N_metazoan"/>
</dbReference>
<feature type="binding site" evidence="10">
    <location>
        <position position="244"/>
    </location>
    <ligand>
        <name>[2Fe-2S] cluster</name>
        <dbReference type="ChEBI" id="CHEBI:190135"/>
    </ligand>
</feature>
<dbReference type="InterPro" id="IPR007785">
    <property type="entry name" value="Anamorsin"/>
</dbReference>
<dbReference type="InterPro" id="IPR046408">
    <property type="entry name" value="CIAPIN1"/>
</dbReference>
<comment type="function">
    <text evidence="10">Component of the cytosolic iron-sulfur (Fe-S) protein assembly (CIA) machinery. Required for the maturation of extramitochondrial Fe-S proteins. Part of an electron transfer chain functioning in an early step of cytosolic Fe-S biogenesis, facilitating the de novo assembly of a [4Fe-4S] cluster on the cytosolic Fe-S scaffold complex. Electrons are transferred from NADPH via a FAD- and FMN-containing diflavin oxidoreductase. Together with the diflavin oxidoreductase, also required for the assembly of the diferric tyrosyl radical cofactor of ribonucleotide reductase (RNR), probably by providing electrons for reduction during radical cofactor maturation in the catalytic small subunit.</text>
</comment>
<dbReference type="FunCoup" id="A0A7I4AK95">
    <property type="interactions" value="4203"/>
</dbReference>
<feature type="binding site" evidence="10">
    <location>
        <position position="293"/>
    </location>
    <ligand>
        <name>[4Fe-4S] cluster</name>
        <dbReference type="ChEBI" id="CHEBI:49883"/>
    </ligand>
</feature>
<dbReference type="HAMAP" id="MF_03115">
    <property type="entry name" value="Anamorsin"/>
    <property type="match status" value="1"/>
</dbReference>
<accession>A0A7I4AK95</accession>
<dbReference type="InterPro" id="IPR029063">
    <property type="entry name" value="SAM-dependent_MTases_sf"/>
</dbReference>
<protein>
    <recommendedName>
        <fullName evidence="10">Anamorsin homolog</fullName>
    </recommendedName>
    <alternativeName>
        <fullName evidence="10">Fe-S cluster assembly protein DRE2 homolog</fullName>
    </alternativeName>
</protein>
<keyword evidence="4 10" id="KW-0963">Cytoplasm</keyword>
<evidence type="ECO:0000256" key="2">
    <source>
        <dbReference type="ARBA" id="ARBA00008169"/>
    </source>
</evidence>
<evidence type="ECO:0000313" key="13">
    <source>
        <dbReference type="EnsemblPlants" id="Pp3c13_7070V3.2"/>
    </source>
</evidence>
<dbReference type="PANTHER" id="PTHR13273:SF14">
    <property type="entry name" value="ANAMORSIN"/>
    <property type="match status" value="1"/>
</dbReference>
<dbReference type="EnsemblPlants" id="Pp3c13_7070V3.3">
    <property type="protein sequence ID" value="Pp3c13_7070V3.3"/>
    <property type="gene ID" value="Pp3c13_7070"/>
</dbReference>
<evidence type="ECO:0000256" key="10">
    <source>
        <dbReference type="HAMAP-Rule" id="MF_03115"/>
    </source>
</evidence>
<dbReference type="Gramene" id="Pp3c13_7070V3.2">
    <property type="protein sequence ID" value="Pp3c13_7070V3.2"/>
    <property type="gene ID" value="Pp3c13_7070"/>
</dbReference>
<dbReference type="FunFam" id="3.40.50.150:FF:000740">
    <property type="entry name" value="Anamorsin homolog 1"/>
    <property type="match status" value="1"/>
</dbReference>
<proteinExistence type="inferred from homology"/>
<reference evidence="13" key="3">
    <citation type="submission" date="2020-12" db="UniProtKB">
        <authorList>
            <consortium name="EnsemblPlants"/>
        </authorList>
    </citation>
    <scope>IDENTIFICATION</scope>
</reference>
<feature type="domain" description="Anamorsin N-terminal" evidence="12">
    <location>
        <begin position="31"/>
        <end position="163"/>
    </location>
</feature>
<comment type="cofactor">
    <cofactor evidence="10">
        <name>[2Fe-2S] cluster</name>
        <dbReference type="ChEBI" id="CHEBI:190135"/>
    </cofactor>
</comment>
<sequence>MANNVGVLLATDMQALPDSVEQWAIKNYEDKLSGGASLQVAKNILESSFKLEAGTSSMGAVVSLVQTPGLHSPAYLAEVARVLVSGGDLIVQEPLLAEAQEQKCSSAQTKAQLERNLLLAGFVNLEVVDSVVGVEIAKACTTSSVALNVVAVKSSKPSWDTGSVFQIRKKVSNQNGNFRTSGNYQPVKLTAGETVDDFPLNSKPAVKVDLSSDFKNDEEELIDEDDLLTEEDLKAPVLPAAESCAPTKKACKNCTCGRAELEEKEQETKLTTAQINNPTSSCGSCGLGDAFRCAGCPYRGMPTFKLGEKITLGGSLLVADA</sequence>
<feature type="short sequence motif" description="Cx2C motif 2" evidence="10">
    <location>
        <begin position="293"/>
        <end position="296"/>
    </location>
</feature>
<keyword evidence="3 10" id="KW-0004">4Fe-4S</keyword>
<keyword evidence="9 10" id="KW-0496">Mitochondrion</keyword>
<evidence type="ECO:0000256" key="3">
    <source>
        <dbReference type="ARBA" id="ARBA00022485"/>
    </source>
</evidence>
<dbReference type="GO" id="GO:0046872">
    <property type="term" value="F:metal ion binding"/>
    <property type="evidence" value="ECO:0007669"/>
    <property type="project" value="UniProtKB-KW"/>
</dbReference>
<dbReference type="RefSeq" id="XP_073394129.1">
    <property type="nucleotide sequence ID" value="XM_073538028.1"/>
</dbReference>
<evidence type="ECO:0000259" key="11">
    <source>
        <dbReference type="Pfam" id="PF05093"/>
    </source>
</evidence>
<evidence type="ECO:0000256" key="1">
    <source>
        <dbReference type="ARBA" id="ARBA00001966"/>
    </source>
</evidence>
<keyword evidence="14" id="KW-1185">Reference proteome</keyword>
<comment type="domain">
    <text evidence="10">The twin Cx2C motifs are involved in the recognition by the mitochondrial MIA40-ERV1 disulfide relay system. The formation of 2 disulfide bonds in the Cx2C motifs through dithiol/disulfide exchange reactions effectively traps the protein in the mitochondrial intermembrane space.</text>
</comment>
<dbReference type="Gene3D" id="3.40.50.150">
    <property type="entry name" value="Vaccinia Virus protein VP39"/>
    <property type="match status" value="1"/>
</dbReference>
<organism evidence="13 14">
    <name type="scientific">Physcomitrium patens</name>
    <name type="common">Spreading-leaved earth moss</name>
    <name type="synonym">Physcomitrella patens</name>
    <dbReference type="NCBI Taxonomy" id="3218"/>
    <lineage>
        <taxon>Eukaryota</taxon>
        <taxon>Viridiplantae</taxon>
        <taxon>Streptophyta</taxon>
        <taxon>Embryophyta</taxon>
        <taxon>Bryophyta</taxon>
        <taxon>Bryophytina</taxon>
        <taxon>Bryopsida</taxon>
        <taxon>Funariidae</taxon>
        <taxon>Funariales</taxon>
        <taxon>Funariaceae</taxon>
        <taxon>Physcomitrium</taxon>
    </lineage>
</organism>
<comment type="domain">
    <text evidence="10">The N-terminal domain has structural similarity with S-adenosyl-L-methionine-dependent methyltransferases, but does not bind S-adenosyl-L-methionine. It is required for correct assembly of the 2 Fe-S clusters.</text>
</comment>
<evidence type="ECO:0000256" key="5">
    <source>
        <dbReference type="ARBA" id="ARBA00022714"/>
    </source>
</evidence>
<name>A0A7I4AK95_PHYPA</name>
<dbReference type="RefSeq" id="XP_024392846.1">
    <property type="nucleotide sequence ID" value="XM_024537078.2"/>
</dbReference>
<evidence type="ECO:0000256" key="6">
    <source>
        <dbReference type="ARBA" id="ARBA00022723"/>
    </source>
</evidence>
<dbReference type="Gramene" id="Pp3c13_7070V3.3">
    <property type="protein sequence ID" value="Pp3c13_7070V3.3"/>
    <property type="gene ID" value="Pp3c13_7070"/>
</dbReference>
<dbReference type="GO" id="GO:0051539">
    <property type="term" value="F:4 iron, 4 sulfur cluster binding"/>
    <property type="evidence" value="ECO:0007669"/>
    <property type="project" value="UniProtKB-KW"/>
</dbReference>
<feature type="binding site" evidence="10">
    <location>
        <position position="254"/>
    </location>
    <ligand>
        <name>[2Fe-2S] cluster</name>
        <dbReference type="ChEBI" id="CHEBI:190135"/>
    </ligand>
</feature>
<dbReference type="KEGG" id="ppp:112290616"/>
<keyword evidence="6 10" id="KW-0479">Metal-binding</keyword>
<feature type="short sequence motif" description="Cx2C motif 1" evidence="10">
    <location>
        <begin position="282"/>
        <end position="285"/>
    </location>
</feature>
<dbReference type="Proteomes" id="UP000006727">
    <property type="component" value="Chromosome 13"/>
</dbReference>
<keyword evidence="5 10" id="KW-0001">2Fe-2S</keyword>
<feature type="binding site" evidence="10">
    <location>
        <position position="296"/>
    </location>
    <ligand>
        <name>[4Fe-4S] cluster</name>
        <dbReference type="ChEBI" id="CHEBI:49883"/>
    </ligand>
</feature>
<comment type="domain">
    <text evidence="10">The C-terminal domain binds 2 Fe-S clusters but is otherwise mostly in an intrinsically disordered conformation.</text>
</comment>
<dbReference type="GO" id="GO:0005737">
    <property type="term" value="C:cytoplasm"/>
    <property type="evidence" value="ECO:0000318"/>
    <property type="project" value="GO_Central"/>
</dbReference>
<evidence type="ECO:0000259" key="12">
    <source>
        <dbReference type="Pfam" id="PF20922"/>
    </source>
</evidence>